<keyword evidence="3" id="KW-1185">Reference proteome</keyword>
<feature type="compositionally biased region" description="Low complexity" evidence="1">
    <location>
        <begin position="40"/>
        <end position="50"/>
    </location>
</feature>
<reference evidence="2 3" key="1">
    <citation type="journal article" date="2005" name="PLoS Biol.">
        <title>The genomes of Oryza sativa: a history of duplications.</title>
        <authorList>
            <person name="Yu J."/>
            <person name="Wang J."/>
            <person name="Lin W."/>
            <person name="Li S."/>
            <person name="Li H."/>
            <person name="Zhou J."/>
            <person name="Ni P."/>
            <person name="Dong W."/>
            <person name="Hu S."/>
            <person name="Zeng C."/>
            <person name="Zhang J."/>
            <person name="Zhang Y."/>
            <person name="Li R."/>
            <person name="Xu Z."/>
            <person name="Li S."/>
            <person name="Li X."/>
            <person name="Zheng H."/>
            <person name="Cong L."/>
            <person name="Lin L."/>
            <person name="Yin J."/>
            <person name="Geng J."/>
            <person name="Li G."/>
            <person name="Shi J."/>
            <person name="Liu J."/>
            <person name="Lv H."/>
            <person name="Li J."/>
            <person name="Wang J."/>
            <person name="Deng Y."/>
            <person name="Ran L."/>
            <person name="Shi X."/>
            <person name="Wang X."/>
            <person name="Wu Q."/>
            <person name="Li C."/>
            <person name="Ren X."/>
            <person name="Wang J."/>
            <person name="Wang X."/>
            <person name="Li D."/>
            <person name="Liu D."/>
            <person name="Zhang X."/>
            <person name="Ji Z."/>
            <person name="Zhao W."/>
            <person name="Sun Y."/>
            <person name="Zhang Z."/>
            <person name="Bao J."/>
            <person name="Han Y."/>
            <person name="Dong L."/>
            <person name="Ji J."/>
            <person name="Chen P."/>
            <person name="Wu S."/>
            <person name="Liu J."/>
            <person name="Xiao Y."/>
            <person name="Bu D."/>
            <person name="Tan J."/>
            <person name="Yang L."/>
            <person name="Ye C."/>
            <person name="Zhang J."/>
            <person name="Xu J."/>
            <person name="Zhou Y."/>
            <person name="Yu Y."/>
            <person name="Zhang B."/>
            <person name="Zhuang S."/>
            <person name="Wei H."/>
            <person name="Liu B."/>
            <person name="Lei M."/>
            <person name="Yu H."/>
            <person name="Li Y."/>
            <person name="Xu H."/>
            <person name="Wei S."/>
            <person name="He X."/>
            <person name="Fang L."/>
            <person name="Zhang Z."/>
            <person name="Zhang Y."/>
            <person name="Huang X."/>
            <person name="Su Z."/>
            <person name="Tong W."/>
            <person name="Li J."/>
            <person name="Tong Z."/>
            <person name="Li S."/>
            <person name="Ye J."/>
            <person name="Wang L."/>
            <person name="Fang L."/>
            <person name="Lei T."/>
            <person name="Chen C."/>
            <person name="Chen H."/>
            <person name="Xu Z."/>
            <person name="Li H."/>
            <person name="Huang H."/>
            <person name="Zhang F."/>
            <person name="Xu H."/>
            <person name="Li N."/>
            <person name="Zhao C."/>
            <person name="Li S."/>
            <person name="Dong L."/>
            <person name="Huang Y."/>
            <person name="Li L."/>
            <person name="Xi Y."/>
            <person name="Qi Q."/>
            <person name="Li W."/>
            <person name="Zhang B."/>
            <person name="Hu W."/>
            <person name="Zhang Y."/>
            <person name="Tian X."/>
            <person name="Jiao Y."/>
            <person name="Liang X."/>
            <person name="Jin J."/>
            <person name="Gao L."/>
            <person name="Zheng W."/>
            <person name="Hao B."/>
            <person name="Liu S."/>
            <person name="Wang W."/>
            <person name="Yuan L."/>
            <person name="Cao M."/>
            <person name="McDermott J."/>
            <person name="Samudrala R."/>
            <person name="Wang J."/>
            <person name="Wong G.K."/>
            <person name="Yang H."/>
        </authorList>
    </citation>
    <scope>NUCLEOTIDE SEQUENCE [LARGE SCALE GENOMIC DNA]</scope>
    <source>
        <strain evidence="3">cv. 93-11</strain>
    </source>
</reference>
<accession>B8B3B7</accession>
<dbReference type="AlphaFoldDB" id="B8B3B7"/>
<proteinExistence type="predicted"/>
<evidence type="ECO:0000313" key="2">
    <source>
        <dbReference type="EMBL" id="EEC80754.1"/>
    </source>
</evidence>
<feature type="region of interest" description="Disordered" evidence="1">
    <location>
        <begin position="1"/>
        <end position="57"/>
    </location>
</feature>
<dbReference type="HOGENOM" id="CLU_2516650_0_0_1"/>
<gene>
    <name evidence="2" type="ORF">OsI_23243</name>
</gene>
<dbReference type="Gramene" id="BGIOSGA021105-TA">
    <property type="protein sequence ID" value="BGIOSGA021105-PA"/>
    <property type="gene ID" value="BGIOSGA021105"/>
</dbReference>
<evidence type="ECO:0000313" key="3">
    <source>
        <dbReference type="Proteomes" id="UP000007015"/>
    </source>
</evidence>
<evidence type="ECO:0000256" key="1">
    <source>
        <dbReference type="SAM" id="MobiDB-lite"/>
    </source>
</evidence>
<dbReference type="Proteomes" id="UP000007015">
    <property type="component" value="Chromosome 6"/>
</dbReference>
<dbReference type="EMBL" id="CM000131">
    <property type="protein sequence ID" value="EEC80754.1"/>
    <property type="molecule type" value="Genomic_DNA"/>
</dbReference>
<organism evidence="2 3">
    <name type="scientific">Oryza sativa subsp. indica</name>
    <name type="common">Rice</name>
    <dbReference type="NCBI Taxonomy" id="39946"/>
    <lineage>
        <taxon>Eukaryota</taxon>
        <taxon>Viridiplantae</taxon>
        <taxon>Streptophyta</taxon>
        <taxon>Embryophyta</taxon>
        <taxon>Tracheophyta</taxon>
        <taxon>Spermatophyta</taxon>
        <taxon>Magnoliopsida</taxon>
        <taxon>Liliopsida</taxon>
        <taxon>Poales</taxon>
        <taxon>Poaceae</taxon>
        <taxon>BOP clade</taxon>
        <taxon>Oryzoideae</taxon>
        <taxon>Oryzeae</taxon>
        <taxon>Oryzinae</taxon>
        <taxon>Oryza</taxon>
        <taxon>Oryza sativa</taxon>
    </lineage>
</organism>
<name>B8B3B7_ORYSI</name>
<protein>
    <submittedName>
        <fullName evidence="2">Uncharacterized protein</fullName>
    </submittedName>
</protein>
<sequence>MSPDLGEVGSGALGLGEHWIAQPRGMGQSDPMSPNLGEAGSDALGLSNDDSGGGDDGFLGMEAATVVTPWYAGDINENDVKCSVA</sequence>